<keyword evidence="3" id="KW-0418">Kinase</keyword>
<accession>A0A8X7WJ24</accession>
<keyword evidence="2" id="KW-0547">Nucleotide-binding</keyword>
<evidence type="ECO:0000256" key="2">
    <source>
        <dbReference type="ARBA" id="ARBA00022741"/>
    </source>
</evidence>
<feature type="compositionally biased region" description="Basic and acidic residues" evidence="5">
    <location>
        <begin position="18"/>
        <end position="48"/>
    </location>
</feature>
<feature type="compositionally biased region" description="Acidic residues" evidence="5">
    <location>
        <begin position="59"/>
        <end position="69"/>
    </location>
</feature>
<dbReference type="SUPFAM" id="SSF63999">
    <property type="entry name" value="Thiamin pyrophosphokinase, catalytic domain"/>
    <property type="match status" value="1"/>
</dbReference>
<dbReference type="GO" id="GO:0005524">
    <property type="term" value="F:ATP binding"/>
    <property type="evidence" value="ECO:0007669"/>
    <property type="project" value="UniProtKB-KW"/>
</dbReference>
<evidence type="ECO:0000256" key="1">
    <source>
        <dbReference type="ARBA" id="ARBA00022679"/>
    </source>
</evidence>
<dbReference type="Gene3D" id="3.40.50.10240">
    <property type="entry name" value="Thiamin pyrophosphokinase, catalytic domain"/>
    <property type="match status" value="1"/>
</dbReference>
<feature type="region of interest" description="Disordered" evidence="5">
    <location>
        <begin position="220"/>
        <end position="310"/>
    </location>
</feature>
<dbReference type="EMBL" id="JAAMPC010000001">
    <property type="protein sequence ID" value="KAG2330080.1"/>
    <property type="molecule type" value="Genomic_DNA"/>
</dbReference>
<name>A0A8X7WJ24_BRACI</name>
<feature type="region of interest" description="Disordered" evidence="5">
    <location>
        <begin position="140"/>
        <end position="159"/>
    </location>
</feature>
<reference evidence="6 7" key="1">
    <citation type="submission" date="2020-02" db="EMBL/GenBank/DDBJ databases">
        <authorList>
            <person name="Ma Q."/>
            <person name="Huang Y."/>
            <person name="Song X."/>
            <person name="Pei D."/>
        </authorList>
    </citation>
    <scope>NUCLEOTIDE SEQUENCE [LARGE SCALE GENOMIC DNA]</scope>
    <source>
        <strain evidence="6">Sxm20200214</strain>
        <tissue evidence="6">Leaf</tissue>
    </source>
</reference>
<dbReference type="GO" id="GO:0004788">
    <property type="term" value="F:thiamine diphosphokinase activity"/>
    <property type="evidence" value="ECO:0007669"/>
    <property type="project" value="InterPro"/>
</dbReference>
<keyword evidence="1" id="KW-0808">Transferase</keyword>
<feature type="region of interest" description="Disordered" evidence="5">
    <location>
        <begin position="1"/>
        <end position="123"/>
    </location>
</feature>
<dbReference type="OrthoDB" id="25149at2759"/>
<evidence type="ECO:0000256" key="5">
    <source>
        <dbReference type="SAM" id="MobiDB-lite"/>
    </source>
</evidence>
<dbReference type="AlphaFoldDB" id="A0A8X7WJ24"/>
<feature type="compositionally biased region" description="Basic and acidic residues" evidence="5">
    <location>
        <begin position="284"/>
        <end position="310"/>
    </location>
</feature>
<sequence>MSLEAASSRTKKSKKRRSRDDRDMGGHEAEPGRPVSDGERGDAEEPAKNKKKKKKTVEEQAEQQEEEILPGEHSLGHKDHEEEAGERERESCEESDDTPDDTLPQASDEAQCADVSGGLPRDQFKDELAASREVVKELERKNAELESEKASAVVAHKSEAKRLRDSRVFKVSKERVRVEATMVEEVGRRFDRIRAREGLPIPDGHVVSAAVEKDPQVLVLSDNSPSSQRGQSVDEQGLDQGGTVPPGGQMERTDETPENVDEGAGATLGDAGVQTASVSESAETGEKDTHVTKQESAVVDKSDEASTERDVKTSRFRFSDFFIETSRSLNVESLIALFHICWYKPDVIKGEWNSIRPDVLDFFGTEVIDESHDQDTTDLDECTLYICNSTLKQEGCRVNISGENKYYKSPTNPAAPARISSGACSGTADMMTLILDKLGCDCVYFVAID</sequence>
<dbReference type="GO" id="GO:0009229">
    <property type="term" value="P:thiamine diphosphate biosynthetic process"/>
    <property type="evidence" value="ECO:0007669"/>
    <property type="project" value="InterPro"/>
</dbReference>
<dbReference type="InterPro" id="IPR036759">
    <property type="entry name" value="TPK_catalytic_sf"/>
</dbReference>
<protein>
    <submittedName>
        <fullName evidence="6">Uncharacterized protein</fullName>
    </submittedName>
</protein>
<dbReference type="GO" id="GO:0016301">
    <property type="term" value="F:kinase activity"/>
    <property type="evidence" value="ECO:0007669"/>
    <property type="project" value="UniProtKB-KW"/>
</dbReference>
<evidence type="ECO:0000313" key="6">
    <source>
        <dbReference type="EMBL" id="KAG2330080.1"/>
    </source>
</evidence>
<feature type="compositionally biased region" description="Polar residues" evidence="5">
    <location>
        <begin position="221"/>
        <end position="234"/>
    </location>
</feature>
<gene>
    <name evidence="6" type="ORF">Bca52824_001260</name>
</gene>
<evidence type="ECO:0000256" key="4">
    <source>
        <dbReference type="ARBA" id="ARBA00022840"/>
    </source>
</evidence>
<feature type="compositionally biased region" description="Basic and acidic residues" evidence="5">
    <location>
        <begin position="74"/>
        <end position="92"/>
    </location>
</feature>
<dbReference type="Proteomes" id="UP000886595">
    <property type="component" value="Unassembled WGS sequence"/>
</dbReference>
<proteinExistence type="predicted"/>
<evidence type="ECO:0000313" key="7">
    <source>
        <dbReference type="Proteomes" id="UP000886595"/>
    </source>
</evidence>
<organism evidence="6 7">
    <name type="scientific">Brassica carinata</name>
    <name type="common">Ethiopian mustard</name>
    <name type="synonym">Abyssinian cabbage</name>
    <dbReference type="NCBI Taxonomy" id="52824"/>
    <lineage>
        <taxon>Eukaryota</taxon>
        <taxon>Viridiplantae</taxon>
        <taxon>Streptophyta</taxon>
        <taxon>Embryophyta</taxon>
        <taxon>Tracheophyta</taxon>
        <taxon>Spermatophyta</taxon>
        <taxon>Magnoliopsida</taxon>
        <taxon>eudicotyledons</taxon>
        <taxon>Gunneridae</taxon>
        <taxon>Pentapetalae</taxon>
        <taxon>rosids</taxon>
        <taxon>malvids</taxon>
        <taxon>Brassicales</taxon>
        <taxon>Brassicaceae</taxon>
        <taxon>Brassiceae</taxon>
        <taxon>Brassica</taxon>
    </lineage>
</organism>
<feature type="compositionally biased region" description="Basic and acidic residues" evidence="5">
    <location>
        <begin position="140"/>
        <end position="149"/>
    </location>
</feature>
<evidence type="ECO:0000256" key="3">
    <source>
        <dbReference type="ARBA" id="ARBA00022777"/>
    </source>
</evidence>
<keyword evidence="7" id="KW-1185">Reference proteome</keyword>
<comment type="caution">
    <text evidence="6">The sequence shown here is derived from an EMBL/GenBank/DDBJ whole genome shotgun (WGS) entry which is preliminary data.</text>
</comment>
<keyword evidence="4" id="KW-0067">ATP-binding</keyword>